<dbReference type="InterPro" id="IPR036736">
    <property type="entry name" value="ACP-like_sf"/>
</dbReference>
<dbReference type="SUPFAM" id="SSF52777">
    <property type="entry name" value="CoA-dependent acyltransferases"/>
    <property type="match status" value="4"/>
</dbReference>
<dbReference type="PROSITE" id="PS00012">
    <property type="entry name" value="PHOSPHOPANTETHEINE"/>
    <property type="match status" value="1"/>
</dbReference>
<dbReference type="Gene3D" id="2.30.38.10">
    <property type="entry name" value="Luciferase, Domain 3"/>
    <property type="match status" value="2"/>
</dbReference>
<dbReference type="PROSITE" id="PS00455">
    <property type="entry name" value="AMP_BINDING"/>
    <property type="match status" value="2"/>
</dbReference>
<dbReference type="SMART" id="SM00823">
    <property type="entry name" value="PKS_PP"/>
    <property type="match status" value="2"/>
</dbReference>
<dbReference type="GO" id="GO:0047527">
    <property type="term" value="F:2,3-dihydroxybenzoate-serine ligase activity"/>
    <property type="evidence" value="ECO:0007669"/>
    <property type="project" value="TreeGrafter"/>
</dbReference>
<dbReference type="SUPFAM" id="SSF53474">
    <property type="entry name" value="alpha/beta-Hydrolases"/>
    <property type="match status" value="1"/>
</dbReference>
<dbReference type="Pfam" id="PF00501">
    <property type="entry name" value="AMP-binding"/>
    <property type="match status" value="2"/>
</dbReference>
<dbReference type="InterPro" id="IPR045851">
    <property type="entry name" value="AMP-bd_C_sf"/>
</dbReference>
<evidence type="ECO:0000313" key="5">
    <source>
        <dbReference type="EMBL" id="SEE86747.1"/>
    </source>
</evidence>
<dbReference type="GO" id="GO:0009239">
    <property type="term" value="P:enterobactin biosynthetic process"/>
    <property type="evidence" value="ECO:0007669"/>
    <property type="project" value="TreeGrafter"/>
</dbReference>
<gene>
    <name evidence="5" type="ORF">SAMN04490220_8835</name>
</gene>
<dbReference type="NCBIfam" id="TIGR01733">
    <property type="entry name" value="AA-adenyl-dom"/>
    <property type="match status" value="2"/>
</dbReference>
<dbReference type="InterPro" id="IPR009081">
    <property type="entry name" value="PP-bd_ACP"/>
</dbReference>
<evidence type="ECO:0000256" key="1">
    <source>
        <dbReference type="ARBA" id="ARBA00001957"/>
    </source>
</evidence>
<dbReference type="GO" id="GO:0031177">
    <property type="term" value="F:phosphopantetheine binding"/>
    <property type="evidence" value="ECO:0007669"/>
    <property type="project" value="InterPro"/>
</dbReference>
<dbReference type="GO" id="GO:0043041">
    <property type="term" value="P:amino acid activation for nonribosomal peptide biosynthetic process"/>
    <property type="evidence" value="ECO:0007669"/>
    <property type="project" value="TreeGrafter"/>
</dbReference>
<dbReference type="Gene3D" id="3.40.50.1820">
    <property type="entry name" value="alpha/beta hydrolase"/>
    <property type="match status" value="1"/>
</dbReference>
<evidence type="ECO:0000259" key="4">
    <source>
        <dbReference type="PROSITE" id="PS50075"/>
    </source>
</evidence>
<comment type="cofactor">
    <cofactor evidence="1">
        <name>pantetheine 4'-phosphate</name>
        <dbReference type="ChEBI" id="CHEBI:47942"/>
    </cofactor>
</comment>
<dbReference type="GO" id="GO:0005829">
    <property type="term" value="C:cytosol"/>
    <property type="evidence" value="ECO:0007669"/>
    <property type="project" value="TreeGrafter"/>
</dbReference>
<dbReference type="InterPro" id="IPR000873">
    <property type="entry name" value="AMP-dep_synth/lig_dom"/>
</dbReference>
<dbReference type="Pfam" id="PF00975">
    <property type="entry name" value="Thioesterase"/>
    <property type="match status" value="1"/>
</dbReference>
<dbReference type="CDD" id="cd19540">
    <property type="entry name" value="LCL_NRPS-like"/>
    <property type="match status" value="1"/>
</dbReference>
<dbReference type="Gene3D" id="3.40.50.980">
    <property type="match status" value="4"/>
</dbReference>
<dbReference type="GO" id="GO:0008610">
    <property type="term" value="P:lipid biosynthetic process"/>
    <property type="evidence" value="ECO:0007669"/>
    <property type="project" value="UniProtKB-ARBA"/>
</dbReference>
<dbReference type="Pfam" id="PF00668">
    <property type="entry name" value="Condensation"/>
    <property type="match status" value="2"/>
</dbReference>
<dbReference type="InterPro" id="IPR010071">
    <property type="entry name" value="AA_adenyl_dom"/>
</dbReference>
<dbReference type="InterPro" id="IPR023213">
    <property type="entry name" value="CAT-like_dom_sf"/>
</dbReference>
<keyword evidence="3" id="KW-0597">Phosphoprotein</keyword>
<proteinExistence type="predicted"/>
<dbReference type="InterPro" id="IPR025110">
    <property type="entry name" value="AMP-bd_C"/>
</dbReference>
<dbReference type="InterPro" id="IPR001031">
    <property type="entry name" value="Thioesterase"/>
</dbReference>
<dbReference type="Gene3D" id="3.30.559.10">
    <property type="entry name" value="Chloramphenicol acetyltransferase-like domain"/>
    <property type="match status" value="2"/>
</dbReference>
<organism evidence="5 6">
    <name type="scientific">Rhodococcus jostii</name>
    <dbReference type="NCBI Taxonomy" id="132919"/>
    <lineage>
        <taxon>Bacteria</taxon>
        <taxon>Bacillati</taxon>
        <taxon>Actinomycetota</taxon>
        <taxon>Actinomycetes</taxon>
        <taxon>Mycobacteriales</taxon>
        <taxon>Nocardiaceae</taxon>
        <taxon>Rhodococcus</taxon>
    </lineage>
</organism>
<dbReference type="Gene3D" id="3.30.300.30">
    <property type="match status" value="2"/>
</dbReference>
<dbReference type="PANTHER" id="PTHR45527">
    <property type="entry name" value="NONRIBOSOMAL PEPTIDE SYNTHETASE"/>
    <property type="match status" value="1"/>
</dbReference>
<evidence type="ECO:0000256" key="3">
    <source>
        <dbReference type="ARBA" id="ARBA00022553"/>
    </source>
</evidence>
<dbReference type="Pfam" id="PF13193">
    <property type="entry name" value="AMP-binding_C"/>
    <property type="match status" value="2"/>
</dbReference>
<dbReference type="GO" id="GO:0009366">
    <property type="term" value="C:enterobactin synthetase complex"/>
    <property type="evidence" value="ECO:0007669"/>
    <property type="project" value="TreeGrafter"/>
</dbReference>
<dbReference type="InterPro" id="IPR001242">
    <property type="entry name" value="Condensation_dom"/>
</dbReference>
<dbReference type="PROSITE" id="PS50075">
    <property type="entry name" value="CARRIER"/>
    <property type="match status" value="2"/>
</dbReference>
<dbReference type="FunFam" id="1.10.1200.10:FF:000005">
    <property type="entry name" value="Nonribosomal peptide synthetase 1"/>
    <property type="match status" value="1"/>
</dbReference>
<keyword evidence="2" id="KW-0596">Phosphopantetheine</keyword>
<dbReference type="EMBL" id="FNTL01000005">
    <property type="protein sequence ID" value="SEE86747.1"/>
    <property type="molecule type" value="Genomic_DNA"/>
</dbReference>
<dbReference type="Gene3D" id="3.30.559.30">
    <property type="entry name" value="Nonribosomal peptide synthetase, condensation domain"/>
    <property type="match status" value="2"/>
</dbReference>
<dbReference type="Pfam" id="PF00550">
    <property type="entry name" value="PP-binding"/>
    <property type="match status" value="2"/>
</dbReference>
<evidence type="ECO:0000256" key="2">
    <source>
        <dbReference type="ARBA" id="ARBA00022450"/>
    </source>
</evidence>
<dbReference type="UniPathway" id="UPA00011"/>
<dbReference type="Proteomes" id="UP000183407">
    <property type="component" value="Unassembled WGS sequence"/>
</dbReference>
<dbReference type="Gene3D" id="1.10.1200.10">
    <property type="entry name" value="ACP-like"/>
    <property type="match status" value="1"/>
</dbReference>
<reference evidence="6" key="1">
    <citation type="submission" date="2016-10" db="EMBL/GenBank/DDBJ databases">
        <authorList>
            <person name="Varghese N."/>
        </authorList>
    </citation>
    <scope>NUCLEOTIDE SEQUENCE [LARGE SCALE GENOMIC DNA]</scope>
    <source>
        <strain evidence="6">DSM 44719</strain>
    </source>
</reference>
<feature type="domain" description="Carrier" evidence="4">
    <location>
        <begin position="2027"/>
        <end position="2102"/>
    </location>
</feature>
<evidence type="ECO:0000313" key="6">
    <source>
        <dbReference type="Proteomes" id="UP000183407"/>
    </source>
</evidence>
<name>A0A1H5MDA8_RHOJO</name>
<protein>
    <submittedName>
        <fullName evidence="5">Amino acid adenylation domain-containing protein</fullName>
    </submittedName>
</protein>
<sequence length="2386" mass="252342">MEHAVRANYREHRSDPFPLSAAQHGLWFAQQLAPDVPICIAQYVDIHGLLDVELFREVALVAGHEYESVFLRLVHVDGEPHQVVDPPTDAAMGIVDFRGASDPMAAAEEWMHENYTARVDFEHDYLCESSLLRVGDERHLWYSRIHHIALDGYAAMTMVNRVAALYTAAVQGLEREPNRAADLHTLHRLEEDYRGSHRFSSDRDYWAERLHTRTNGTSLTDVEAPPAAHSLTVRTALSAGAVARLENTDGRPGATAAAALIAAFAGYLSRRTGRQDVLVDIPLSARTTAVLRRSGGMLANVAPLRVQVRSEDTVGDLVARVQHELMGAMRHQRGNVEDILRELGVSAEARRISGPMVNVMLFDQDLTFGSLTGDFRILTTGPVPDLSVNVYRSGTPASTFVEFEANPYRYRDDELRSHHAGVVGLIDEILAADPGTPLAAIGVAELERLTSVVGEVSGPEVALPGLLAAAVVADPGAVAVVCGGRSLTYRELDEASNRLARVLLAAGVGAESVVAVAVARSVESVVSVWAVAKTGAAFLPVDPQYPAGRVEHMLVDSGVVVGVTLSQFRDRLPGSVRWVVLDDAVTVSRLLSVSAGVVSDVDRGASVRVGQAAYVIYTSGSTGLPKGVVVTHRGLANVVAEQRSRFGVGVGARVLQCASPSFDASVFELVWAVGLGGRLVVVPPTVYGGEELARILVGEGVTHAVLTPTALSSVDPAGLGALGALVVAGEACPPELVARWAPGRRMFNAYGPTEATIMSNASDVLVVGESVTVGGPVRGFGELVLDARLRPVPFGAAGELYLSGPGLARGYRNRAGLTSGRFVADPFGVPGERMYRTGDVVRWRERPGGGPVLEYVGRSDFQVKIRGFRVELGEIDAALTRHPRVAFAVTLGRTAPSGDTVLVSYILPSGDAEPDVAELTDHVRGFVPAHMVPATIVILDELPLTPVGKLDRDRLPTPEFAVVRTVFRASSNATEDTVAGVFAEVLGLDRAGLDDNFFDLGGNSLSATRVVARINSALGVGLGVRELFEAPTVAALAARAAAADRHTAARPALTAGPRPDRVPLSLAQQRMWIVNQVDTTSPAYNVPIALRLSGALDIEALRAAFGDVVERHEPLRTVYPGSANGPHQVVLPADRVTLDLTPVIVSDEAALRSELVPLASAEFNVSRDVPMRAALLRIGPDEHVVALVLHHIAADGSSMAPLARDVMVAYTARTHGRPPAWAPMPVQYADFALWQRRTLGSDTDPNSPISAQLDYWRRTLDGMPELLDLPTDRRRPLQRSSHGATVPFAIGADLHRKLSDLARQHDSTLFMVAHAALAVLLGRLSDATDLAVGTPVAGRGDAALDEMVGMFVNTVVLRTRVAPERSFTDLMAHVRETDLGAFGHAEVPFDRVVQAVDPVRSTAHAPLFQVMLEFQNTEKSRLELPGLTVEVVDAGVEVAKCDLYLTLSENVDGTGTLAGMSAAFGFATDVLDADTVRGFADQFVRILDAVTASPDRPIGDIDVVGAAEFERLTSVVGEVSGPEVALPGLLAAAVVADPGAVAVVCGGRSLTYRELDEASNRLARVLLAAGVGAESVVAVAVARSVESVVSVWAVAKTGAAFLPVDPQYPAGRVEHMLVDSGVVVGVTLSQFRDRLPGSVRWVVLDDAVTVSRLLSVSAGVVSDVDRGASVRVGQAAYVIYTSGSTGLPKGVVVTHRGLANVVAEQRSRFGVGVGARVLQCASPSFDASVFELVWAVGLGGRLVVVPPTVYGGEELARILVGEGVTHAVLTPTALSSVDPAGLGALGALVVAGEACPPELVARWAPGRRMFNAYGPTEATIMSNASDVLVVGESVTVGGPVRGFGELVLDARLRPVPFGAAGELYLSGPGLARGYRNRAGLTSGRFVADPFGVPGERMYRTGDVVRWRERPGGGPVLEYVGRSDFQVKIRGFRVELGEIESALLGYPGIDRAVVHTSGDRLAGYVVPAAGSVLDTSAVLAHARARLAPHMVPASMTVLDAVPVTANGKLDRAALPEPDFTAVRAAYRAPRNATEEVVAAAFAEGLGLDRVGLDDNYFTLGGTSLAATSVIARIAESSARTVPVQWIFTHPTPEALAHMIATAPEDFAAEGAADRALDVLLPLRTTGTGSPVFCIHPAIGLAWCFTGLVQYLGDRPVYGLQSPALTDPNLCVDSLEEVAALYVRRIRSVQPHGPYHLVGYSVGGQIAHEMAVQLTGDGDDVATLAMLDTHLAGGFGHTTEKPTVTALLAEFGAVVPGDDDSPATTDRAVDVLRRTGGLFAAVTADDLEAVHRVFTQTVDLALAHRPSTSSGLDLLYFGAADSFDATTGVSAWRQHISGEILEHSVPVSHQQMTSPEALACIGPVLARHVTLADACARQRLGDVCSPSR</sequence>
<feature type="domain" description="Carrier" evidence="4">
    <location>
        <begin position="969"/>
        <end position="1044"/>
    </location>
</feature>
<dbReference type="InterPro" id="IPR020845">
    <property type="entry name" value="AMP-binding_CS"/>
</dbReference>
<dbReference type="PANTHER" id="PTHR45527:SF1">
    <property type="entry name" value="FATTY ACID SYNTHASE"/>
    <property type="match status" value="1"/>
</dbReference>
<dbReference type="InterPro" id="IPR020806">
    <property type="entry name" value="PKS_PP-bd"/>
</dbReference>
<accession>A0A1H5MDA8</accession>
<dbReference type="SUPFAM" id="SSF56801">
    <property type="entry name" value="Acetyl-CoA synthetase-like"/>
    <property type="match status" value="2"/>
</dbReference>
<dbReference type="InterPro" id="IPR029058">
    <property type="entry name" value="AB_hydrolase_fold"/>
</dbReference>
<dbReference type="InterPro" id="IPR006162">
    <property type="entry name" value="Ppantetheine_attach_site"/>
</dbReference>
<dbReference type="SUPFAM" id="SSF47336">
    <property type="entry name" value="ACP-like"/>
    <property type="match status" value="2"/>
</dbReference>